<gene>
    <name evidence="2" type="ORF">OS493_032313</name>
</gene>
<dbReference type="EMBL" id="MU826865">
    <property type="protein sequence ID" value="KAJ7370423.1"/>
    <property type="molecule type" value="Genomic_DNA"/>
</dbReference>
<feature type="region of interest" description="Disordered" evidence="1">
    <location>
        <begin position="204"/>
        <end position="248"/>
    </location>
</feature>
<reference evidence="2" key="1">
    <citation type="submission" date="2023-01" db="EMBL/GenBank/DDBJ databases">
        <title>Genome assembly of the deep-sea coral Lophelia pertusa.</title>
        <authorList>
            <person name="Herrera S."/>
            <person name="Cordes E."/>
        </authorList>
    </citation>
    <scope>NUCLEOTIDE SEQUENCE</scope>
    <source>
        <strain evidence="2">USNM1676648</strain>
        <tissue evidence="2">Polyp</tissue>
    </source>
</reference>
<feature type="region of interest" description="Disordered" evidence="1">
    <location>
        <begin position="160"/>
        <end position="180"/>
    </location>
</feature>
<evidence type="ECO:0000313" key="2">
    <source>
        <dbReference type="EMBL" id="KAJ7370423.1"/>
    </source>
</evidence>
<feature type="compositionally biased region" description="Low complexity" evidence="1">
    <location>
        <begin position="233"/>
        <end position="248"/>
    </location>
</feature>
<evidence type="ECO:0000313" key="3">
    <source>
        <dbReference type="Proteomes" id="UP001163046"/>
    </source>
</evidence>
<organism evidence="2 3">
    <name type="scientific">Desmophyllum pertusum</name>
    <dbReference type="NCBI Taxonomy" id="174260"/>
    <lineage>
        <taxon>Eukaryota</taxon>
        <taxon>Metazoa</taxon>
        <taxon>Cnidaria</taxon>
        <taxon>Anthozoa</taxon>
        <taxon>Hexacorallia</taxon>
        <taxon>Scleractinia</taxon>
        <taxon>Caryophylliina</taxon>
        <taxon>Caryophylliidae</taxon>
        <taxon>Desmophyllum</taxon>
    </lineage>
</organism>
<name>A0A9X0CQF1_9CNID</name>
<comment type="caution">
    <text evidence="2">The sequence shown here is derived from an EMBL/GenBank/DDBJ whole genome shotgun (WGS) entry which is preliminary data.</text>
</comment>
<proteinExistence type="predicted"/>
<dbReference type="AlphaFoldDB" id="A0A9X0CQF1"/>
<feature type="compositionally biased region" description="Basic and acidic residues" evidence="1">
    <location>
        <begin position="321"/>
        <end position="333"/>
    </location>
</feature>
<feature type="compositionally biased region" description="Low complexity" evidence="1">
    <location>
        <begin position="260"/>
        <end position="285"/>
    </location>
</feature>
<feature type="compositionally biased region" description="Polar residues" evidence="1">
    <location>
        <begin position="307"/>
        <end position="317"/>
    </location>
</feature>
<dbReference type="OrthoDB" id="339325at2759"/>
<feature type="region of interest" description="Disordered" evidence="1">
    <location>
        <begin position="260"/>
        <end position="472"/>
    </location>
</feature>
<feature type="compositionally biased region" description="Low complexity" evidence="1">
    <location>
        <begin position="382"/>
        <end position="394"/>
    </location>
</feature>
<evidence type="ECO:0000256" key="1">
    <source>
        <dbReference type="SAM" id="MobiDB-lite"/>
    </source>
</evidence>
<dbReference type="Proteomes" id="UP001163046">
    <property type="component" value="Unassembled WGS sequence"/>
</dbReference>
<feature type="compositionally biased region" description="Basic and acidic residues" evidence="1">
    <location>
        <begin position="410"/>
        <end position="435"/>
    </location>
</feature>
<protein>
    <submittedName>
        <fullName evidence="2">Uncharacterized protein</fullName>
    </submittedName>
</protein>
<accession>A0A9X0CQF1</accession>
<keyword evidence="3" id="KW-1185">Reference proteome</keyword>
<sequence>MEQIVHLRSESESMMHFPPLQSKDGCALANGNSNSQQQQQQQLTLILLFGNHCRMEQSTQEHKWKMFLEIDGDETALLLVKNVQFLIKSSSELQTLNQPPYVMDRWRISTAGAAPVVECTVNYESDVKKPRSTKHVHTVLLQESGSTITKTVQLTLKQSAGSTAAARTNHRLETTSSQSPTLPAHLAYLRPQVPDALTWAQRVACSGPPSPTKRPQESQLRVVPSAGATAKRSPANSSPWSASANSQSYKGYPSNWDASWISDSSPKPRSSSFPTDSTQQQQRLRGMGGRGRGRGARGGRLLEQDYQRSVSDSNYATRSPHFKDNEAMKERSTASEGAVRPPARKGSDSARHRAQRRRTRAQNEGGENGETNSCDRDDLTASSGSGSGSTQSHDSSAEWCTVTHKKNHSPRTESTDSRRTFDQSRDKRPFDEGRGTRGGHYGRGNRGRGDRGRGSGGPGDVEGEERGRYNRN</sequence>